<comment type="caution">
    <text evidence="1">The sequence shown here is derived from an EMBL/GenBank/DDBJ whole genome shotgun (WGS) entry which is preliminary data.</text>
</comment>
<dbReference type="EMBL" id="BLAM01000126">
    <property type="protein sequence ID" value="GET06238.1"/>
    <property type="molecule type" value="Genomic_DNA"/>
</dbReference>
<organism evidence="1">
    <name type="scientific">Ligilactobacillus agilis</name>
    <dbReference type="NCBI Taxonomy" id="1601"/>
    <lineage>
        <taxon>Bacteria</taxon>
        <taxon>Bacillati</taxon>
        <taxon>Bacillota</taxon>
        <taxon>Bacilli</taxon>
        <taxon>Lactobacillales</taxon>
        <taxon>Lactobacillaceae</taxon>
        <taxon>Ligilactobacillus</taxon>
    </lineage>
</organism>
<evidence type="ECO:0000313" key="1">
    <source>
        <dbReference type="EMBL" id="GET06238.1"/>
    </source>
</evidence>
<name>A0A6F9XM34_9LACO</name>
<gene>
    <name evidence="1" type="ORF">SY212_12680</name>
</gene>
<dbReference type="RefSeq" id="WP_172584736.1">
    <property type="nucleotide sequence ID" value="NZ_BLAM01000126.1"/>
</dbReference>
<accession>A0A6F9XM34</accession>
<dbReference type="AlphaFoldDB" id="A0A6F9XM34"/>
<proteinExistence type="predicted"/>
<evidence type="ECO:0008006" key="2">
    <source>
        <dbReference type="Google" id="ProtNLM"/>
    </source>
</evidence>
<dbReference type="Proteomes" id="UP000494265">
    <property type="component" value="Unassembled WGS sequence"/>
</dbReference>
<reference evidence="1" key="1">
    <citation type="submission" date="2019-10" db="EMBL/GenBank/DDBJ databases">
        <title>Lactobacillus agilis SY212 Whole Genome Sequencing Project.</title>
        <authorList>
            <person name="Suzuki S."/>
            <person name="Endo A."/>
            <person name="Maeno S."/>
            <person name="Shiwa Y."/>
            <person name="Matsutani M."/>
            <person name="Kajikawa A."/>
        </authorList>
    </citation>
    <scope>NUCLEOTIDE SEQUENCE</scope>
    <source>
        <strain evidence="1">SY212</strain>
    </source>
</reference>
<sequence length="133" mass="14815">MQTNLISNVMPIDNDSVVITSIAVDYLHDSIEIFKNKDGVLSDDGYTFNNLVNLLDFAKSWDNDEIERVCSRYGCTFNGDTSELICESGNIVYFIQCLTAVEAHVSALANFRVFSSVDKELSSLIDTLDNSQN</sequence>
<protein>
    <recommendedName>
        <fullName evidence="2">DUF1828 domain-containing protein</fullName>
    </recommendedName>
</protein>